<dbReference type="Gene3D" id="1.50.10.10">
    <property type="match status" value="1"/>
</dbReference>
<feature type="domain" description="Spermatogenesis-associated protein 20-like TRX" evidence="1">
    <location>
        <begin position="42"/>
        <end position="158"/>
    </location>
</feature>
<name>Q9HNX2_HALSA</name>
<dbReference type="GO" id="GO:0005975">
    <property type="term" value="P:carbohydrate metabolic process"/>
    <property type="evidence" value="ECO:0007669"/>
    <property type="project" value="InterPro"/>
</dbReference>
<evidence type="ECO:0000313" key="2">
    <source>
        <dbReference type="EMBL" id="AAG20098.1"/>
    </source>
</evidence>
<protein>
    <recommendedName>
        <fullName evidence="1">Spermatogenesis-associated protein 20-like TRX domain-containing protein</fullName>
    </recommendedName>
</protein>
<dbReference type="InterPro" id="IPR036249">
    <property type="entry name" value="Thioredoxin-like_sf"/>
</dbReference>
<proteinExistence type="predicted"/>
<dbReference type="SUPFAM" id="SSF48208">
    <property type="entry name" value="Six-hairpin glycosidases"/>
    <property type="match status" value="1"/>
</dbReference>
<evidence type="ECO:0000259" key="1">
    <source>
        <dbReference type="Pfam" id="PF03190"/>
    </source>
</evidence>
<dbReference type="PANTHER" id="PTHR42899:SF1">
    <property type="entry name" value="SPERMATOGENESIS-ASSOCIATED PROTEIN 20"/>
    <property type="match status" value="1"/>
</dbReference>
<dbReference type="InParanoid" id="Q9HNX2"/>
<keyword evidence="3" id="KW-1185">Reference proteome</keyword>
<gene>
    <name evidence="2" type="ordered locus">VNG_1905C</name>
</gene>
<dbReference type="Proteomes" id="UP000000554">
    <property type="component" value="Chromosome"/>
</dbReference>
<dbReference type="InterPro" id="IPR004879">
    <property type="entry name" value="Ssp411-like_TRX"/>
</dbReference>
<accession>Q9HNX2</accession>
<dbReference type="SUPFAM" id="SSF52833">
    <property type="entry name" value="Thioredoxin-like"/>
    <property type="match status" value="1"/>
</dbReference>
<dbReference type="PANTHER" id="PTHR42899">
    <property type="entry name" value="SPERMATOGENESIS-ASSOCIATED PROTEIN 20"/>
    <property type="match status" value="1"/>
</dbReference>
<dbReference type="PATRIC" id="fig|64091.14.peg.1456"/>
<dbReference type="AlphaFoldDB" id="Q9HNX2"/>
<dbReference type="InterPro" id="IPR008928">
    <property type="entry name" value="6-hairpin_glycosidase_sf"/>
</dbReference>
<reference evidence="2 3" key="1">
    <citation type="journal article" date="2000" name="Proc. Natl. Acad. Sci. U.S.A.">
        <title>Genome sequence of Halobacterium species NRC-1.</title>
        <authorList>
            <person name="Ng W.V."/>
            <person name="Kennedy S.P."/>
            <person name="Mahairas G.G."/>
            <person name="Berquist B."/>
            <person name="Pan M."/>
            <person name="Shukla H.D."/>
            <person name="Lasky S.R."/>
            <person name="Baliga N.S."/>
            <person name="Thorsson V."/>
            <person name="Sbrogna J."/>
            <person name="Swartzell S."/>
            <person name="Weir D."/>
            <person name="Hall J."/>
            <person name="Dahl T.A."/>
            <person name="Welti R."/>
            <person name="Goo Y.A."/>
            <person name="Leithauser B."/>
            <person name="Keller K."/>
            <person name="Cruz R."/>
            <person name="Danson M.J."/>
            <person name="Hough D.W."/>
            <person name="Maddocks D.G."/>
            <person name="Jablonski P.E."/>
            <person name="Krebs M.P."/>
            <person name="Angevine C.M."/>
            <person name="Dale H."/>
            <person name="Isenbarger T.A."/>
            <person name="Peck R.F."/>
            <person name="Pohlschroder M."/>
            <person name="Spudich J.L."/>
            <person name="Jung K.W."/>
            <person name="Alam M."/>
            <person name="Freitas T."/>
            <person name="Hou S."/>
            <person name="Daniels C.J."/>
            <person name="Dennis P.P."/>
            <person name="Omer A.D."/>
            <person name="Ebhardt H."/>
            <person name="Lowe T.M."/>
            <person name="Liang P."/>
            <person name="Riley M."/>
            <person name="Hood L."/>
            <person name="DasSarma S."/>
        </authorList>
    </citation>
    <scope>NUCLEOTIDE SEQUENCE [LARGE SCALE GENOMIC DNA]</scope>
    <source>
        <strain evidence="3">ATCC 700922 / JCM 11081 / NRC-1</strain>
    </source>
</reference>
<evidence type="ECO:0000313" key="3">
    <source>
        <dbReference type="Proteomes" id="UP000000554"/>
    </source>
</evidence>
<dbReference type="PIRSF" id="PIRSF006402">
    <property type="entry name" value="UCP006402_thioredoxin"/>
    <property type="match status" value="1"/>
</dbReference>
<sequence>MPEGCRACLIAFLLPPVPFGGPKPFPGGDAEYCRMSDASDDRTRVEWREWGSDAFADARERGVPLLVSVVATWSESCRAMAQRTYAEPRIAANINDDFVPVRVNAARRPRVRERYNMGGFPSTVFVTPDGEHIAGATFLEPDGFRQVLQRVRETWDDAGADAGSVPRALSGGEPPAAPLSGDIEGLVAGQLADQYDSEHAGWGSSEKFPLPETVSFALKRDRDRALRTLDAIRRHLVGDDGGCFRFAHGRDWSDPQTERTLSVNAGMLAAFAHAYLTTGDDEYRGAATGVLDYLTETLWTGAAFGAGETPDGGVDDAAYADGNALAADALLSLAAYTGDDRATRYAERTLDYIADELLVDDTVRHYAGAAAPVGLLADRARVTGALTTAGQVLDPAYLEPARAVADRAIADLQDDTGAFVDGPETGAGLLDEPLRPIDDTAAMADALVDLSYLTGEARYRDAARDAIAAFAGAAERMGVQVAGYATAAARLSTRPLVIRVADDPGSELHRAALRMADHEKVVAVGVDGDPGTAWLDTADGDTDAVATPSALAALVADTAQ</sequence>
<dbReference type="KEGG" id="hal:VNG_1905C"/>
<dbReference type="InterPro" id="IPR012341">
    <property type="entry name" value="6hp_glycosidase-like_sf"/>
</dbReference>
<organism evidence="2 3">
    <name type="scientific">Halobacterium salinarum (strain ATCC 700922 / JCM 11081 / NRC-1)</name>
    <name type="common">Halobacterium halobium</name>
    <dbReference type="NCBI Taxonomy" id="64091"/>
    <lineage>
        <taxon>Archaea</taxon>
        <taxon>Methanobacteriati</taxon>
        <taxon>Methanobacteriota</taxon>
        <taxon>Stenosarchaea group</taxon>
        <taxon>Halobacteria</taxon>
        <taxon>Halobacteriales</taxon>
        <taxon>Halobacteriaceae</taxon>
        <taxon>Halobacterium</taxon>
        <taxon>Halobacterium salinarum NRC-34001</taxon>
    </lineage>
</organism>
<dbReference type="EMBL" id="AE004437">
    <property type="protein sequence ID" value="AAG20098.1"/>
    <property type="molecule type" value="Genomic_DNA"/>
</dbReference>
<dbReference type="Gene3D" id="3.40.30.10">
    <property type="entry name" value="Glutaredoxin"/>
    <property type="match status" value="1"/>
</dbReference>
<dbReference type="HOGENOM" id="CLU_014051_4_2_2"/>
<dbReference type="PIR" id="F84341">
    <property type="entry name" value="F84341"/>
</dbReference>
<dbReference type="PaxDb" id="64091-VNG_1905C"/>
<dbReference type="STRING" id="64091.VNG_1905C"/>
<dbReference type="Pfam" id="PF03190">
    <property type="entry name" value="Thioredox_DsbH"/>
    <property type="match status" value="1"/>
</dbReference>
<dbReference type="InterPro" id="IPR024705">
    <property type="entry name" value="Ssp411"/>
</dbReference>